<accession>A0A9P1BJ51</accession>
<dbReference type="Proteomes" id="UP001152797">
    <property type="component" value="Unassembled WGS sequence"/>
</dbReference>
<evidence type="ECO:0000313" key="2">
    <source>
        <dbReference type="EMBL" id="CAI3973418.1"/>
    </source>
</evidence>
<evidence type="ECO:0000256" key="1">
    <source>
        <dbReference type="SAM" id="MobiDB-lite"/>
    </source>
</evidence>
<keyword evidence="4" id="KW-1185">Reference proteome</keyword>
<sequence length="143" mass="16044">MAVLASPRRSSSVSQSLGSGSISECLPSTASYSESDRYRPRSRGLRLRWPLEEREQAWGSLAPPVYSQASRRLRPASAKVHKHKRTPAEAWENEEDIYDDLEPSLAGDLEHCAELEDPWNARGLFECLEATTPRGGWIQEGMM</sequence>
<protein>
    <submittedName>
        <fullName evidence="2">Uncharacterized protein</fullName>
    </submittedName>
</protein>
<reference evidence="2" key="1">
    <citation type="submission" date="2022-10" db="EMBL/GenBank/DDBJ databases">
        <authorList>
            <person name="Chen Y."/>
            <person name="Dougan E. K."/>
            <person name="Chan C."/>
            <person name="Rhodes N."/>
            <person name="Thang M."/>
        </authorList>
    </citation>
    <scope>NUCLEOTIDE SEQUENCE</scope>
</reference>
<comment type="caution">
    <text evidence="2">The sequence shown here is derived from an EMBL/GenBank/DDBJ whole genome shotgun (WGS) entry which is preliminary data.</text>
</comment>
<feature type="compositionally biased region" description="Low complexity" evidence="1">
    <location>
        <begin position="1"/>
        <end position="23"/>
    </location>
</feature>
<dbReference type="EMBL" id="CAMXCT030000073">
    <property type="protein sequence ID" value="CAL4760730.1"/>
    <property type="molecule type" value="Genomic_DNA"/>
</dbReference>
<dbReference type="EMBL" id="CAMXCT010000073">
    <property type="protein sequence ID" value="CAI3973418.1"/>
    <property type="molecule type" value="Genomic_DNA"/>
</dbReference>
<reference evidence="3" key="2">
    <citation type="submission" date="2024-04" db="EMBL/GenBank/DDBJ databases">
        <authorList>
            <person name="Chen Y."/>
            <person name="Shah S."/>
            <person name="Dougan E. K."/>
            <person name="Thang M."/>
            <person name="Chan C."/>
        </authorList>
    </citation>
    <scope>NUCLEOTIDE SEQUENCE [LARGE SCALE GENOMIC DNA]</scope>
</reference>
<gene>
    <name evidence="2" type="ORF">C1SCF055_LOCUS1925</name>
</gene>
<feature type="region of interest" description="Disordered" evidence="1">
    <location>
        <begin position="1"/>
        <end position="42"/>
    </location>
</feature>
<organism evidence="2">
    <name type="scientific">Cladocopium goreaui</name>
    <dbReference type="NCBI Taxonomy" id="2562237"/>
    <lineage>
        <taxon>Eukaryota</taxon>
        <taxon>Sar</taxon>
        <taxon>Alveolata</taxon>
        <taxon>Dinophyceae</taxon>
        <taxon>Suessiales</taxon>
        <taxon>Symbiodiniaceae</taxon>
        <taxon>Cladocopium</taxon>
    </lineage>
</organism>
<dbReference type="AlphaFoldDB" id="A0A9P1BJ51"/>
<proteinExistence type="predicted"/>
<name>A0A9P1BJ51_9DINO</name>
<dbReference type="EMBL" id="CAMXCT020000073">
    <property type="protein sequence ID" value="CAL1126793.1"/>
    <property type="molecule type" value="Genomic_DNA"/>
</dbReference>
<evidence type="ECO:0000313" key="3">
    <source>
        <dbReference type="EMBL" id="CAL1126793.1"/>
    </source>
</evidence>
<evidence type="ECO:0000313" key="4">
    <source>
        <dbReference type="Proteomes" id="UP001152797"/>
    </source>
</evidence>
<dbReference type="OrthoDB" id="445094at2759"/>